<evidence type="ECO:0000256" key="2">
    <source>
        <dbReference type="SAM" id="Phobius"/>
    </source>
</evidence>
<gene>
    <name evidence="4" type="ORF">OMP38_28745</name>
</gene>
<keyword evidence="1" id="KW-0175">Coiled coil</keyword>
<evidence type="ECO:0000313" key="5">
    <source>
        <dbReference type="Proteomes" id="UP001153387"/>
    </source>
</evidence>
<keyword evidence="2" id="KW-0812">Transmembrane</keyword>
<dbReference type="InterPro" id="IPR000160">
    <property type="entry name" value="GGDEF_dom"/>
</dbReference>
<feature type="transmembrane region" description="Helical" evidence="2">
    <location>
        <begin position="61"/>
        <end position="79"/>
    </location>
</feature>
<evidence type="ECO:0000313" key="4">
    <source>
        <dbReference type="EMBL" id="MDG0794379.1"/>
    </source>
</evidence>
<dbReference type="SUPFAM" id="SSF55073">
    <property type="entry name" value="Nucleotide cyclase"/>
    <property type="match status" value="1"/>
</dbReference>
<keyword evidence="4" id="KW-0808">Transferase</keyword>
<comment type="caution">
    <text evidence="4">The sequence shown here is derived from an EMBL/GenBank/DDBJ whole genome shotgun (WGS) entry which is preliminary data.</text>
</comment>
<feature type="domain" description="GGDEF" evidence="3">
    <location>
        <begin position="129"/>
        <end position="281"/>
    </location>
</feature>
<evidence type="ECO:0000259" key="3">
    <source>
        <dbReference type="Pfam" id="PF00990"/>
    </source>
</evidence>
<name>A0A9X4KMY1_9BACL</name>
<dbReference type="Gene3D" id="3.30.70.270">
    <property type="match status" value="1"/>
</dbReference>
<organism evidence="4 5">
    <name type="scientific">Cohnella ginsengisoli</name>
    <dbReference type="NCBI Taxonomy" id="425004"/>
    <lineage>
        <taxon>Bacteria</taxon>
        <taxon>Bacillati</taxon>
        <taxon>Bacillota</taxon>
        <taxon>Bacilli</taxon>
        <taxon>Bacillales</taxon>
        <taxon>Paenibacillaceae</taxon>
        <taxon>Cohnella</taxon>
    </lineage>
</organism>
<accession>A0A9X4KMY1</accession>
<dbReference type="AlphaFoldDB" id="A0A9X4KMY1"/>
<proteinExistence type="predicted"/>
<dbReference type="Proteomes" id="UP001153387">
    <property type="component" value="Unassembled WGS sequence"/>
</dbReference>
<keyword evidence="2" id="KW-1133">Transmembrane helix</keyword>
<dbReference type="Pfam" id="PF00990">
    <property type="entry name" value="GGDEF"/>
    <property type="match status" value="1"/>
</dbReference>
<keyword evidence="2" id="KW-0472">Membrane</keyword>
<feature type="transmembrane region" description="Helical" evidence="2">
    <location>
        <begin position="35"/>
        <end position="54"/>
    </location>
</feature>
<dbReference type="RefSeq" id="WP_277568129.1">
    <property type="nucleotide sequence ID" value="NZ_JAPDHZ010000006.1"/>
</dbReference>
<feature type="transmembrane region" description="Helical" evidence="2">
    <location>
        <begin position="91"/>
        <end position="110"/>
    </location>
</feature>
<dbReference type="InterPro" id="IPR043128">
    <property type="entry name" value="Rev_trsase/Diguanyl_cyclase"/>
</dbReference>
<dbReference type="EMBL" id="JAPDHZ010000006">
    <property type="protein sequence ID" value="MDG0794379.1"/>
    <property type="molecule type" value="Genomic_DNA"/>
</dbReference>
<reference evidence="4 5" key="1">
    <citation type="submission" date="2022-10" db="EMBL/GenBank/DDBJ databases">
        <title>Comparative genomic analysis of Cohnella hashimotonis sp. nov., isolated from the International Space Station.</title>
        <authorList>
            <person name="Simpson A."/>
            <person name="Venkateswaran K."/>
        </authorList>
    </citation>
    <scope>NUCLEOTIDE SEQUENCE [LARGE SCALE GENOMIC DNA]</scope>
    <source>
        <strain evidence="4 5">DSM 18997</strain>
    </source>
</reference>
<dbReference type="EC" id="2.7.7.65" evidence="4"/>
<feature type="transmembrane region" description="Helical" evidence="2">
    <location>
        <begin position="12"/>
        <end position="29"/>
    </location>
</feature>
<sequence>MRRDQSSLMSDGAYLLLFIFSFVAIVYMSGDPDRYMYNIIFLNAAFLIAIITYFTNVTAGLILNILFIFGYGTFTLYRTVVEGATVSAQNYVWLVLTPLLTLITWMITMANRRLQEDNERLQKLNRSLATMDEHTDLKNNLSFQKDATVFMALSQRYKMPLTLLIVSVKYWDEIKRMISREQMTQTIYNVSQLSQTSIRTNDSLYMLNADNPTWGMLLFTDREGANIVIDRLRQRARELNETAGGSRFKIELILKIGAIEYSAEETPTPLELIAQARKQLEYDV</sequence>
<dbReference type="InterPro" id="IPR029787">
    <property type="entry name" value="Nucleotide_cyclase"/>
</dbReference>
<feature type="coiled-coil region" evidence="1">
    <location>
        <begin position="107"/>
        <end position="134"/>
    </location>
</feature>
<keyword evidence="5" id="KW-1185">Reference proteome</keyword>
<keyword evidence="4" id="KW-0548">Nucleotidyltransferase</keyword>
<dbReference type="GO" id="GO:0052621">
    <property type="term" value="F:diguanylate cyclase activity"/>
    <property type="evidence" value="ECO:0007669"/>
    <property type="project" value="UniProtKB-EC"/>
</dbReference>
<evidence type="ECO:0000256" key="1">
    <source>
        <dbReference type="SAM" id="Coils"/>
    </source>
</evidence>
<protein>
    <submittedName>
        <fullName evidence="4">Diguanylate cyclase</fullName>
        <ecNumber evidence="4">2.7.7.65</ecNumber>
    </submittedName>
</protein>